<evidence type="ECO:0000313" key="5">
    <source>
        <dbReference type="EMBL" id="PYE81491.1"/>
    </source>
</evidence>
<dbReference type="Proteomes" id="UP000248054">
    <property type="component" value="Unassembled WGS sequence"/>
</dbReference>
<name>A0A2V4XT05_9FLAO</name>
<dbReference type="GO" id="GO:0005975">
    <property type="term" value="P:carbohydrate metabolic process"/>
    <property type="evidence" value="ECO:0007669"/>
    <property type="project" value="UniProtKB-ARBA"/>
</dbReference>
<evidence type="ECO:0000259" key="4">
    <source>
        <dbReference type="PROSITE" id="PS50825"/>
    </source>
</evidence>
<dbReference type="Gene3D" id="2.60.120.200">
    <property type="match status" value="1"/>
</dbReference>
<keyword evidence="1" id="KW-0732">Signal</keyword>
<dbReference type="RefSeq" id="WP_146221503.1">
    <property type="nucleotide sequence ID" value="NZ_QJTD01000002.1"/>
</dbReference>
<gene>
    <name evidence="5" type="ORF">DFQ11_10264</name>
</gene>
<dbReference type="EMBL" id="QJTD01000002">
    <property type="protein sequence ID" value="PYE81491.1"/>
    <property type="molecule type" value="Genomic_DNA"/>
</dbReference>
<dbReference type="Pfam" id="PF02494">
    <property type="entry name" value="HYR"/>
    <property type="match status" value="2"/>
</dbReference>
<keyword evidence="6" id="KW-1185">Reference proteome</keyword>
<evidence type="ECO:0000256" key="2">
    <source>
        <dbReference type="ARBA" id="ARBA00022737"/>
    </source>
</evidence>
<feature type="domain" description="HYR" evidence="4">
    <location>
        <begin position="420"/>
        <end position="506"/>
    </location>
</feature>
<reference evidence="5 6" key="1">
    <citation type="submission" date="2018-06" db="EMBL/GenBank/DDBJ databases">
        <title>Genomic Encyclopedia of Type Strains, Phase III (KMG-III): the genomes of soil and plant-associated and newly described type strains.</title>
        <authorList>
            <person name="Whitman W."/>
        </authorList>
    </citation>
    <scope>NUCLEOTIDE SEQUENCE [LARGE SCALE GENOMIC DNA]</scope>
    <source>
        <strain evidence="5 6">CECT 7945</strain>
    </source>
</reference>
<comment type="caution">
    <text evidence="5">The sequence shown here is derived from an EMBL/GenBank/DDBJ whole genome shotgun (WGS) entry which is preliminary data.</text>
</comment>
<organism evidence="5 6">
    <name type="scientific">Winogradskyella epiphytica</name>
    <dbReference type="NCBI Taxonomy" id="262005"/>
    <lineage>
        <taxon>Bacteria</taxon>
        <taxon>Pseudomonadati</taxon>
        <taxon>Bacteroidota</taxon>
        <taxon>Flavobacteriia</taxon>
        <taxon>Flavobacteriales</taxon>
        <taxon>Flavobacteriaceae</taxon>
        <taxon>Winogradskyella</taxon>
    </lineage>
</organism>
<feature type="domain" description="HYR" evidence="4">
    <location>
        <begin position="594"/>
        <end position="681"/>
    </location>
</feature>
<dbReference type="SUPFAM" id="SSF49899">
    <property type="entry name" value="Concanavalin A-like lectins/glucanases"/>
    <property type="match status" value="1"/>
</dbReference>
<proteinExistence type="predicted"/>
<keyword evidence="2" id="KW-0677">Repeat</keyword>
<accession>A0A2V4XT05</accession>
<dbReference type="GO" id="GO:0004553">
    <property type="term" value="F:hydrolase activity, hydrolyzing O-glycosyl compounds"/>
    <property type="evidence" value="ECO:0007669"/>
    <property type="project" value="UniProtKB-ARBA"/>
</dbReference>
<dbReference type="Gene3D" id="2.60.40.10">
    <property type="entry name" value="Immunoglobulins"/>
    <property type="match status" value="8"/>
</dbReference>
<dbReference type="PANTHER" id="PTHR24273:SF32">
    <property type="entry name" value="HYALIN"/>
    <property type="match status" value="1"/>
</dbReference>
<keyword evidence="3" id="KW-1015">Disulfide bond</keyword>
<dbReference type="PANTHER" id="PTHR24273">
    <property type="entry name" value="FI04643P-RELATED"/>
    <property type="match status" value="1"/>
</dbReference>
<evidence type="ECO:0000256" key="1">
    <source>
        <dbReference type="ARBA" id="ARBA00022729"/>
    </source>
</evidence>
<evidence type="ECO:0000313" key="6">
    <source>
        <dbReference type="Proteomes" id="UP000248054"/>
    </source>
</evidence>
<dbReference type="InterPro" id="IPR006558">
    <property type="entry name" value="LamG-like"/>
</dbReference>
<dbReference type="InterPro" id="IPR013783">
    <property type="entry name" value="Ig-like_fold"/>
</dbReference>
<dbReference type="Pfam" id="PF19408">
    <property type="entry name" value="PKD_6"/>
    <property type="match status" value="1"/>
</dbReference>
<protein>
    <submittedName>
        <fullName evidence="5">HYR domain-containing protein</fullName>
    </submittedName>
</protein>
<dbReference type="InterPro" id="IPR013320">
    <property type="entry name" value="ConA-like_dom_sf"/>
</dbReference>
<dbReference type="OrthoDB" id="2582440at2"/>
<dbReference type="Pfam" id="PF13385">
    <property type="entry name" value="Laminin_G_3"/>
    <property type="match status" value="1"/>
</dbReference>
<evidence type="ECO:0000256" key="3">
    <source>
        <dbReference type="ARBA" id="ARBA00023157"/>
    </source>
</evidence>
<dbReference type="SMART" id="SM00560">
    <property type="entry name" value="LamGL"/>
    <property type="match status" value="1"/>
</dbReference>
<dbReference type="PROSITE" id="PS50825">
    <property type="entry name" value="HYR"/>
    <property type="match status" value="2"/>
</dbReference>
<sequence length="2659" mass="280994">DTCSGTITGTTTDPLTYNTQGTFTINWTYDDGNGNTSTQPQTVIVDDTIAPVPDVATLPSVTGECSVTVTAPTATDNCSGTITATTTAPLTYSTQGTHVITWTYDDGNGNTSTQPQTVIVDDTIAPVPDVATLPSVTSECSVTVTAPTATDTCSGTITATTTDPLTYNTQGTYTIHWTYDDGNGNTSTQPQTVIVDDTSVPVPDVATLPDVTGECDATVTAPTATDTCSGTITATTTDPLTYNTQGTYTINWTYDDGNGNTSTQPQTVIVDDTSVPVPDVATLPDVTGECDATVTAPTATDNCSGTITATTTDPLTYNAQGTYTIHWTYDDGNGNISTQTQNIIIDDKTPPVVPTLADVIVGECSGTPTAPNTTDNCSGTIIGTTTTVFPITTQGTTIVTWTFDDENGNIITANQNVIVTDTTPPTFNFCPISRSINNDLGNCGAIVTYTIPTANDNCGTVTINQTDATGLTSGDNFPIGTTTIEYTATDGNGNNSICTFTITVIDNEMPTIECPLDDIVVEADSNCEFTSEALALLDPSVITTPSFGDNCTGVNISNNLAGQLPLPVGNHIITWTVSDEAGNTINCNQNITVADVTPPVITCPTPSPFYNTDAGQCHATLSFNATATDNCNGSPIITYEVAGTPITFPYAFTVGTTTVDVIADDGNGLISTCSFNVIVQDNEAPIAVCQTFTVPLDASGNASIVASDIDGGSFDNCSTVTLNASQTTFTCANVGTNNVTLTVTDAAGNIATCNAVVTVLDHVQGATATITSTSGSPICLGESVTFTATGTNLGANPSYQWFEGGTPVGTNSDTYTTTGLTNGENVYVEITSGPCNTVTISNSIVMTVNPLLPVTFTLNASANPACSGENVTFFVTGLTNGGATPTYQWYVNGTPVGGNTNSYNSTTINDNDVVSVDVSSSLACANPIPATESMTMTVNPLPTVTAQANGSSTNITICEGGNLTLTGSGATTYTWDNGVTNGVTFVPTVGTHTYTVTGTSNGCSSTDTIEVTVTPNATITHISGDTNQHVCENNGGDNVTQLIVNTITYSISNATIATVTGLPPGVTYNFNSGTGILTINGNPNDVATTTTYNYTISTNGCGTATASGSITVYNNPDLETPYGVSGWFGSRDIRGEGYVCLPTVETYYVHNNNDVQYYEWQVPAGCTIIGGAGTNEITVQFSNAYNGNGSIRVRAVNPCDTSSWRSKRVRINPIQSLELNAGNDVIACNDETIHLEGSIVDANLLINSVWLNWDDNGAAGNFINITNNGLNIEYVHPPVTEITTVNISLTAYFVSLLCSEGVTDNMTITIYPDPTATITTSSPVCEGEDVVVSGTPNTTVSYNYNGNPAGTFNIGASGTVTFTGLGAGTYSLTSIEYTNAPNCPETINSSVTINEPPTVTAPADVTICEGDTVDLSAATIGGTNYVGTWTTSGNGTFAGNIYTPHAADVFNSPITLTYTNTPSDGICSPVSDSMLVTINQAPTIYAGVDQTICNSDTVTMTASFGGSATSGTWSGGTGTFSSNLPNATYTPGIGETGTVILTYTSNDPAGPCNSAIDTVEITIDQGATVDAGTDQTICEGDTVTLTASFGGSATSATWNTSGSGTFAGNIYTPSVADINNGSVLLTYTTNNPTGVCNPVSDSMLVTINPQPTVNVGNNQTVCSTSTSITMNAVLGGGASSATWSTSGDGSFNNNNTNAVYTFGTNDIANGSVTLTYTTNDPTGPCIAATDSFVVNIIPYIAANPSYTYATNNGDCSDTILNLSADGTGYWSAVSVPAGSPFTFSDTTNPNATFTGESGTEYNLTWNVDNAAPCGDNDATISVTFPTCEDNLNFDGIDDSVNLADNYNLSAPFSIEIWIKPNEIKSGIQTILSKRDASNFATGYDLRLVNNNIIFRANGSGLFTGGITADRWYHIAITYGSNIYTLYVDGVQKNSIAVTFNPSPNNFNMLLGAMARPNNTPTNFFHGWIDELRIWNTVLSRDQIRLMMNQEIENDGGNVIGSVTGNQVSTGLNWSDLTAYYQMNQSSPSPDIIAGQLIATKGVTGTLRNMTTRQPESAPLPYLSSGSNTNWDQQNTWLHGTEQMIPNTNGINWNIVQIEDDVNISRETNVLGLVIQANKLTVNNNQPLYVNKYLKINGVLDLEGESQLLQPVGSIVDYSGTGKLERDQQGTSNMFNYNYWGSPVSTSGSALDRNYTVGAILYDGSNPVNWVTSHNTAITSNPVTISSRWLYTYANLTGLYSEWQSINQGTPIDVGLGYTMKGSGAATPNQNYTFVGQPNNGDIKVSITANNESLMGNPYPSAIDAHTFIDDNETVLLAGSALIFWEQAPNNPNHILADYLGRYSYLSKAGGLQAASSPTEINGVGNATKIPGRYIPVGQGFFVKAENDGDVVFNNGQREFMKEGAQSVFLRPEGDVTTQSETNTNDVDLIKRIRFGFKTPEGAFRHLLLAFTPDNDATDAVDYGYDALNSDDFPSDMSFLIEDDNYVIQGVGEFDITKVYPLEMVLGQQGNVEVELGELENFDEEIDVFIYDAVLNTYTRFNDVNFQMNLEAGTYSNRFYLTFQEDAELSIIEDEFETVIVRYLHDTDEIYVKTPPSIQVKQLYLINVAGQMVYSWNATNLPMSHEIKIPVKHISEGAYILKAETDTGTFNRKLIIKYKR</sequence>
<feature type="non-terminal residue" evidence="5">
    <location>
        <position position="1"/>
    </location>
</feature>
<dbReference type="InterPro" id="IPR045829">
    <property type="entry name" value="PKD_6"/>
</dbReference>
<dbReference type="InterPro" id="IPR003410">
    <property type="entry name" value="HYR_dom"/>
</dbReference>